<dbReference type="SMART" id="SM00220">
    <property type="entry name" value="S_TKc"/>
    <property type="match status" value="1"/>
</dbReference>
<dbReference type="PROSITE" id="PS50011">
    <property type="entry name" value="PROTEIN_KINASE_DOM"/>
    <property type="match status" value="1"/>
</dbReference>
<reference evidence="6 7" key="1">
    <citation type="submission" date="2021-06" db="EMBL/GenBank/DDBJ databases">
        <authorList>
            <person name="Sun Q."/>
            <person name="Li D."/>
        </authorList>
    </citation>
    <scope>NUCLEOTIDE SEQUENCE [LARGE SCALE GENOMIC DNA]</scope>
    <source>
        <strain evidence="6 7">MSJ-40</strain>
    </source>
</reference>
<evidence type="ECO:0000256" key="1">
    <source>
        <dbReference type="ARBA" id="ARBA00022741"/>
    </source>
</evidence>
<keyword evidence="4" id="KW-1133">Transmembrane helix</keyword>
<keyword evidence="4" id="KW-0812">Transmembrane</keyword>
<protein>
    <recommendedName>
        <fullName evidence="5">Protein kinase domain-containing protein</fullName>
    </recommendedName>
</protein>
<keyword evidence="2 3" id="KW-0067">ATP-binding</keyword>
<gene>
    <name evidence="6" type="ORF">KQI42_14850</name>
</gene>
<name>A0ABS6EA62_9FIRM</name>
<feature type="binding site" evidence="3">
    <location>
        <position position="40"/>
    </location>
    <ligand>
        <name>ATP</name>
        <dbReference type="ChEBI" id="CHEBI:30616"/>
    </ligand>
</feature>
<keyword evidence="4" id="KW-0472">Membrane</keyword>
<evidence type="ECO:0000313" key="7">
    <source>
        <dbReference type="Proteomes" id="UP000749471"/>
    </source>
</evidence>
<proteinExistence type="predicted"/>
<feature type="transmembrane region" description="Helical" evidence="4">
    <location>
        <begin position="265"/>
        <end position="283"/>
    </location>
</feature>
<dbReference type="PANTHER" id="PTHR44167:SF18">
    <property type="entry name" value="PROTEIN KINASE DOMAIN-CONTAINING PROTEIN"/>
    <property type="match status" value="1"/>
</dbReference>
<keyword evidence="1 3" id="KW-0547">Nucleotide-binding</keyword>
<evidence type="ECO:0000313" key="6">
    <source>
        <dbReference type="EMBL" id="MBU5439300.1"/>
    </source>
</evidence>
<keyword evidence="7" id="KW-1185">Reference proteome</keyword>
<organism evidence="6 7">
    <name type="scientific">Tissierella simiarum</name>
    <dbReference type="NCBI Taxonomy" id="2841534"/>
    <lineage>
        <taxon>Bacteria</taxon>
        <taxon>Bacillati</taxon>
        <taxon>Bacillota</taxon>
        <taxon>Tissierellia</taxon>
        <taxon>Tissierellales</taxon>
        <taxon>Tissierellaceae</taxon>
        <taxon>Tissierella</taxon>
    </lineage>
</organism>
<feature type="domain" description="Protein kinase" evidence="5">
    <location>
        <begin position="12"/>
        <end position="274"/>
    </location>
</feature>
<evidence type="ECO:0000256" key="4">
    <source>
        <dbReference type="SAM" id="Phobius"/>
    </source>
</evidence>
<sequence length="287" mass="33299">MLIKGKWNGNGYQVIGYIGKGNFGTVYKVKDTKGNIRALKLSKDTFSMTNEYEGMKSLKNLFHIPKVYDFDDWDTRGDLLHFIVMDYIEGNNLRELSQINKLSKKEIFKIGYLLLIVLKKIDKLGYRYTDIKLENVIINNRGKLFLLDLGSLILKDSITKEYTPTYNINSWIMGFSATNETSIIFSVTMIMVSLLGNKEFNPMAYSLEDVVSWVNNLNLRKEEKDFLIKGLRGKFLYFNNYTSRLLSLTVDKGKDNRYSLYKIDFLLMASIVFFIFTLVLGYIKIIL</sequence>
<dbReference type="RefSeq" id="WP_216521006.1">
    <property type="nucleotide sequence ID" value="NZ_JAHLPM010000013.1"/>
</dbReference>
<dbReference type="InterPro" id="IPR000719">
    <property type="entry name" value="Prot_kinase_dom"/>
</dbReference>
<dbReference type="PANTHER" id="PTHR44167">
    <property type="entry name" value="OVARIAN-SPECIFIC SERINE/THREONINE-PROTEIN KINASE LOK-RELATED"/>
    <property type="match status" value="1"/>
</dbReference>
<dbReference type="Pfam" id="PF00069">
    <property type="entry name" value="Pkinase"/>
    <property type="match status" value="1"/>
</dbReference>
<dbReference type="Proteomes" id="UP000749471">
    <property type="component" value="Unassembled WGS sequence"/>
</dbReference>
<dbReference type="PROSITE" id="PS00108">
    <property type="entry name" value="PROTEIN_KINASE_ST"/>
    <property type="match status" value="1"/>
</dbReference>
<dbReference type="PROSITE" id="PS00107">
    <property type="entry name" value="PROTEIN_KINASE_ATP"/>
    <property type="match status" value="1"/>
</dbReference>
<evidence type="ECO:0000259" key="5">
    <source>
        <dbReference type="PROSITE" id="PS50011"/>
    </source>
</evidence>
<evidence type="ECO:0000256" key="2">
    <source>
        <dbReference type="ARBA" id="ARBA00022840"/>
    </source>
</evidence>
<dbReference type="EMBL" id="JAHLPM010000013">
    <property type="protein sequence ID" value="MBU5439300.1"/>
    <property type="molecule type" value="Genomic_DNA"/>
</dbReference>
<comment type="caution">
    <text evidence="6">The sequence shown here is derived from an EMBL/GenBank/DDBJ whole genome shotgun (WGS) entry which is preliminary data.</text>
</comment>
<accession>A0ABS6EA62</accession>
<evidence type="ECO:0000256" key="3">
    <source>
        <dbReference type="PROSITE-ProRule" id="PRU10141"/>
    </source>
</evidence>
<dbReference type="InterPro" id="IPR017441">
    <property type="entry name" value="Protein_kinase_ATP_BS"/>
</dbReference>
<dbReference type="InterPro" id="IPR008271">
    <property type="entry name" value="Ser/Thr_kinase_AS"/>
</dbReference>